<dbReference type="OrthoDB" id="1922221at2759"/>
<dbReference type="EMBL" id="KI666234">
    <property type="protein sequence ID" value="ETN71947.1"/>
    <property type="molecule type" value="Genomic_DNA"/>
</dbReference>
<organism evidence="1 2">
    <name type="scientific">Necator americanus</name>
    <name type="common">Human hookworm</name>
    <dbReference type="NCBI Taxonomy" id="51031"/>
    <lineage>
        <taxon>Eukaryota</taxon>
        <taxon>Metazoa</taxon>
        <taxon>Ecdysozoa</taxon>
        <taxon>Nematoda</taxon>
        <taxon>Chromadorea</taxon>
        <taxon>Rhabditida</taxon>
        <taxon>Rhabditina</taxon>
        <taxon>Rhabditomorpha</taxon>
        <taxon>Strongyloidea</taxon>
        <taxon>Ancylostomatidae</taxon>
        <taxon>Bunostominae</taxon>
        <taxon>Necator</taxon>
    </lineage>
</organism>
<dbReference type="STRING" id="51031.W2STC5"/>
<evidence type="ECO:0000313" key="2">
    <source>
        <dbReference type="Proteomes" id="UP000053676"/>
    </source>
</evidence>
<reference evidence="2" key="1">
    <citation type="journal article" date="2014" name="Nat. Genet.">
        <title>Genome of the human hookworm Necator americanus.</title>
        <authorList>
            <person name="Tang Y.T."/>
            <person name="Gao X."/>
            <person name="Rosa B.A."/>
            <person name="Abubucker S."/>
            <person name="Hallsworth-Pepin K."/>
            <person name="Martin J."/>
            <person name="Tyagi R."/>
            <person name="Heizer E."/>
            <person name="Zhang X."/>
            <person name="Bhonagiri-Palsikar V."/>
            <person name="Minx P."/>
            <person name="Warren W.C."/>
            <person name="Wang Q."/>
            <person name="Zhan B."/>
            <person name="Hotez P.J."/>
            <person name="Sternberg P.W."/>
            <person name="Dougall A."/>
            <person name="Gaze S.T."/>
            <person name="Mulvenna J."/>
            <person name="Sotillo J."/>
            <person name="Ranganathan S."/>
            <person name="Rabelo E.M."/>
            <person name="Wilson R.K."/>
            <person name="Felgner P.L."/>
            <person name="Bethony J."/>
            <person name="Hawdon J.M."/>
            <person name="Gasser R.B."/>
            <person name="Loukas A."/>
            <person name="Mitreva M."/>
        </authorList>
    </citation>
    <scope>NUCLEOTIDE SEQUENCE [LARGE SCALE GENOMIC DNA]</scope>
</reference>
<sequence>MCSESAEVIHKKLVQEEEWLKNFKANTKKSDQLREAIESITDRFQARLASLQENVLPMHEVNGRLQRWKPEPRSGRIS</sequence>
<protein>
    <submittedName>
        <fullName evidence="1">Uncharacterized protein</fullName>
    </submittedName>
</protein>
<dbReference type="AlphaFoldDB" id="W2STC5"/>
<dbReference type="Proteomes" id="UP000053676">
    <property type="component" value="Unassembled WGS sequence"/>
</dbReference>
<evidence type="ECO:0000313" key="1">
    <source>
        <dbReference type="EMBL" id="ETN71947.1"/>
    </source>
</evidence>
<proteinExistence type="predicted"/>
<dbReference type="KEGG" id="nai:NECAME_19096"/>
<accession>W2STC5</accession>
<gene>
    <name evidence="1" type="ORF">NECAME_19096</name>
</gene>
<name>W2STC5_NECAM</name>
<keyword evidence="2" id="KW-1185">Reference proteome</keyword>